<proteinExistence type="predicted"/>
<dbReference type="GeneID" id="60696802"/>
<dbReference type="Proteomes" id="UP000095008">
    <property type="component" value="Unassembled WGS sequence"/>
</dbReference>
<reference evidence="2" key="1">
    <citation type="journal article" date="2016" name="Int. J. Mol. Sci.">
        <title>Comparative genomics of the extreme acidophile Acidithiobacillus thiooxidans reveals intraspecific divergence and niche adaptation.</title>
        <authorList>
            <person name="Zhang X."/>
            <person name="Feng X."/>
            <person name="Tao J."/>
            <person name="Ma L."/>
            <person name="Xiao Y."/>
            <person name="Liang Y."/>
            <person name="Liu X."/>
            <person name="Yin H."/>
        </authorList>
    </citation>
    <scope>NUCLEOTIDE SEQUENCE [LARGE SCALE GENOMIC DNA]</scope>
    <source>
        <strain evidence="2">DXS-W</strain>
    </source>
</reference>
<dbReference type="AlphaFoldDB" id="A0A1C2J218"/>
<organism evidence="2 3">
    <name type="scientific">Acidithiobacillus thiooxidans</name>
    <name type="common">Thiobacillus thiooxidans</name>
    <dbReference type="NCBI Taxonomy" id="930"/>
    <lineage>
        <taxon>Bacteria</taxon>
        <taxon>Pseudomonadati</taxon>
        <taxon>Pseudomonadota</taxon>
        <taxon>Acidithiobacillia</taxon>
        <taxon>Acidithiobacillales</taxon>
        <taxon>Acidithiobacillaceae</taxon>
        <taxon>Acidithiobacillus</taxon>
    </lineage>
</organism>
<protein>
    <submittedName>
        <fullName evidence="2">Uncharacterized protein</fullName>
    </submittedName>
</protein>
<comment type="caution">
    <text evidence="2">The sequence shown here is derived from an EMBL/GenBank/DDBJ whole genome shotgun (WGS) entry which is preliminary data.</text>
</comment>
<evidence type="ECO:0000256" key="1">
    <source>
        <dbReference type="SAM" id="MobiDB-lite"/>
    </source>
</evidence>
<accession>A0A1C2J218</accession>
<dbReference type="RefSeq" id="WP_031568994.1">
    <property type="nucleotide sequence ID" value="NZ_JABBDW010000163.1"/>
</dbReference>
<evidence type="ECO:0000313" key="2">
    <source>
        <dbReference type="EMBL" id="OCX68186.1"/>
    </source>
</evidence>
<dbReference type="EMBL" id="LWRY01000274">
    <property type="protein sequence ID" value="OCX68186.1"/>
    <property type="molecule type" value="Genomic_DNA"/>
</dbReference>
<evidence type="ECO:0000313" key="3">
    <source>
        <dbReference type="Proteomes" id="UP000095008"/>
    </source>
</evidence>
<sequence length="65" mass="7196">MEKQQESIIGYDLNGEEVELTPDDLVSTDSDEDIDWEWEAVHGSHLPFTDGEQEDLSDGAQGEGS</sequence>
<name>A0A1C2J218_ACITH</name>
<feature type="region of interest" description="Disordered" evidence="1">
    <location>
        <begin position="43"/>
        <end position="65"/>
    </location>
</feature>
<gene>
    <name evidence="2" type="ORF">A6M23_18815</name>
</gene>
<keyword evidence="3" id="KW-1185">Reference proteome</keyword>